<dbReference type="Proteomes" id="UP001346869">
    <property type="component" value="Unassembled WGS sequence"/>
</dbReference>
<evidence type="ECO:0000313" key="1">
    <source>
        <dbReference type="EMBL" id="KAK5857533.1"/>
    </source>
</evidence>
<organism evidence="1 2">
    <name type="scientific">Eleginops maclovinus</name>
    <name type="common">Patagonian blennie</name>
    <name type="synonym">Eleginus maclovinus</name>
    <dbReference type="NCBI Taxonomy" id="56733"/>
    <lineage>
        <taxon>Eukaryota</taxon>
        <taxon>Metazoa</taxon>
        <taxon>Chordata</taxon>
        <taxon>Craniata</taxon>
        <taxon>Vertebrata</taxon>
        <taxon>Euteleostomi</taxon>
        <taxon>Actinopterygii</taxon>
        <taxon>Neopterygii</taxon>
        <taxon>Teleostei</taxon>
        <taxon>Neoteleostei</taxon>
        <taxon>Acanthomorphata</taxon>
        <taxon>Eupercaria</taxon>
        <taxon>Perciformes</taxon>
        <taxon>Notothenioidei</taxon>
        <taxon>Eleginopidae</taxon>
        <taxon>Eleginops</taxon>
    </lineage>
</organism>
<proteinExistence type="predicted"/>
<gene>
    <name evidence="1" type="ORF">PBY51_010773</name>
</gene>
<sequence>MPGARRNWIFHSPCSQRAMPRVKMAGLGFQISAQTPAVWWEADWQALLESQGRLQQTLGRFEPPIKVSVYCELKDLKVSA</sequence>
<keyword evidence="2" id="KW-1185">Reference proteome</keyword>
<protein>
    <submittedName>
        <fullName evidence="1">Uncharacterized protein</fullName>
    </submittedName>
</protein>
<dbReference type="EMBL" id="JAUZQC010000016">
    <property type="protein sequence ID" value="KAK5857533.1"/>
    <property type="molecule type" value="Genomic_DNA"/>
</dbReference>
<reference evidence="1 2" key="2">
    <citation type="journal article" date="2023" name="Mol. Biol. Evol.">
        <title>Genomics of Secondarily Temperate Adaptation in the Only Non-Antarctic Icefish.</title>
        <authorList>
            <person name="Rivera-Colon A.G."/>
            <person name="Rayamajhi N."/>
            <person name="Minhas B.F."/>
            <person name="Madrigal G."/>
            <person name="Bilyk K.T."/>
            <person name="Yoon V."/>
            <person name="Hune M."/>
            <person name="Gregory S."/>
            <person name="Cheng C.H.C."/>
            <person name="Catchen J.M."/>
        </authorList>
    </citation>
    <scope>NUCLEOTIDE SEQUENCE [LARGE SCALE GENOMIC DNA]</scope>
    <source>
        <strain evidence="1">JMC-PN-2008</strain>
    </source>
</reference>
<evidence type="ECO:0000313" key="2">
    <source>
        <dbReference type="Proteomes" id="UP001346869"/>
    </source>
</evidence>
<reference evidence="1 2" key="1">
    <citation type="journal article" date="2023" name="Genes (Basel)">
        <title>Chromosome-Level Genome Assembly and Circadian Gene Repertoire of the Patagonia Blennie Eleginops maclovinus-The Closest Ancestral Proxy of Antarctic Cryonotothenioids.</title>
        <authorList>
            <person name="Cheng C.C."/>
            <person name="Rivera-Colon A.G."/>
            <person name="Minhas B.F."/>
            <person name="Wilson L."/>
            <person name="Rayamajhi N."/>
            <person name="Vargas-Chacoff L."/>
            <person name="Catchen J.M."/>
        </authorList>
    </citation>
    <scope>NUCLEOTIDE SEQUENCE [LARGE SCALE GENOMIC DNA]</scope>
    <source>
        <strain evidence="1">JMC-PN-2008</strain>
    </source>
</reference>
<comment type="caution">
    <text evidence="1">The sequence shown here is derived from an EMBL/GenBank/DDBJ whole genome shotgun (WGS) entry which is preliminary data.</text>
</comment>
<accession>A0AAN8AF13</accession>
<dbReference type="AlphaFoldDB" id="A0AAN8AF13"/>
<name>A0AAN8AF13_ELEMC</name>